<gene>
    <name evidence="2" type="ORF">FNZ23_11350</name>
</gene>
<protein>
    <submittedName>
        <fullName evidence="2">Uncharacterized protein</fullName>
    </submittedName>
</protein>
<dbReference type="Proteomes" id="UP000320888">
    <property type="component" value="Unassembled WGS sequence"/>
</dbReference>
<keyword evidence="1" id="KW-0472">Membrane</keyword>
<name>A0A553ZL14_9ACTN</name>
<reference evidence="2 3" key="1">
    <citation type="submission" date="2019-07" db="EMBL/GenBank/DDBJ databases">
        <title>Draft genome for Streptomyces benahoarensis MZ03-48.</title>
        <authorList>
            <person name="Gonzalez-Pimentel J.L."/>
        </authorList>
    </citation>
    <scope>NUCLEOTIDE SEQUENCE [LARGE SCALE GENOMIC DNA]</scope>
    <source>
        <strain evidence="2 3">MZ03-48</strain>
    </source>
</reference>
<sequence length="68" mass="7733">MRSVEHPVPDTVAFEDAGTRSAWSAERRRVRIRLTCWTVGWVVFFIALSVLDGEGVISLSEVKWSGRR</sequence>
<dbReference type="AlphaFoldDB" id="A0A553ZL14"/>
<evidence type="ECO:0000313" key="2">
    <source>
        <dbReference type="EMBL" id="TSB42174.1"/>
    </source>
</evidence>
<feature type="transmembrane region" description="Helical" evidence="1">
    <location>
        <begin position="34"/>
        <end position="51"/>
    </location>
</feature>
<feature type="non-terminal residue" evidence="2">
    <location>
        <position position="68"/>
    </location>
</feature>
<evidence type="ECO:0000256" key="1">
    <source>
        <dbReference type="SAM" id="Phobius"/>
    </source>
</evidence>
<dbReference type="RefSeq" id="WP_143945139.1">
    <property type="nucleotide sequence ID" value="NZ_VKLS01000102.1"/>
</dbReference>
<evidence type="ECO:0000313" key="3">
    <source>
        <dbReference type="Proteomes" id="UP000320888"/>
    </source>
</evidence>
<keyword evidence="1" id="KW-0812">Transmembrane</keyword>
<proteinExistence type="predicted"/>
<keyword evidence="1" id="KW-1133">Transmembrane helix</keyword>
<comment type="caution">
    <text evidence="2">The sequence shown here is derived from an EMBL/GenBank/DDBJ whole genome shotgun (WGS) entry which is preliminary data.</text>
</comment>
<keyword evidence="3" id="KW-1185">Reference proteome</keyword>
<organism evidence="2 3">
    <name type="scientific">Streptomyces benahoarensis</name>
    <dbReference type="NCBI Taxonomy" id="2595054"/>
    <lineage>
        <taxon>Bacteria</taxon>
        <taxon>Bacillati</taxon>
        <taxon>Actinomycetota</taxon>
        <taxon>Actinomycetes</taxon>
        <taxon>Kitasatosporales</taxon>
        <taxon>Streptomycetaceae</taxon>
        <taxon>Streptomyces</taxon>
    </lineage>
</organism>
<dbReference type="EMBL" id="VKLS01000102">
    <property type="protein sequence ID" value="TSB42174.1"/>
    <property type="molecule type" value="Genomic_DNA"/>
</dbReference>
<accession>A0A553ZL14</accession>